<dbReference type="EMBL" id="JACIBY010000028">
    <property type="protein sequence ID" value="MBB3842161.1"/>
    <property type="molecule type" value="Genomic_DNA"/>
</dbReference>
<evidence type="ECO:0000313" key="6">
    <source>
        <dbReference type="Proteomes" id="UP000541352"/>
    </source>
</evidence>
<keyword evidence="1" id="KW-0805">Transcription regulation</keyword>
<dbReference type="Pfam" id="PF12833">
    <property type="entry name" value="HTH_18"/>
    <property type="match status" value="1"/>
</dbReference>
<gene>
    <name evidence="5" type="ORF">FHS57_006192</name>
</gene>
<feature type="domain" description="HTH araC/xylS-type" evidence="4">
    <location>
        <begin position="90"/>
        <end position="189"/>
    </location>
</feature>
<sequence>MIHIDPVSNQVAPPYVNIFIKQEELPHVVELLLQTKVPFVVSHQPNDVNVPTPSSYDATNQASMEDPPYEMGVSSKSQEGHVKRLFSLKKEIERMIDYYLSAGEEPNVEVVAQRLNFKVSVFKTHFKDAYGKPFYQFYIDRKMEYAADLLRKGVRGAQVSLRVGYSHPIKFNKMFQKHFGVTPKKYQEALSIY</sequence>
<dbReference type="InterPro" id="IPR009057">
    <property type="entry name" value="Homeodomain-like_sf"/>
</dbReference>
<protein>
    <submittedName>
        <fullName evidence="5">AraC-like DNA-binding protein</fullName>
    </submittedName>
</protein>
<dbReference type="SUPFAM" id="SSF46689">
    <property type="entry name" value="Homeodomain-like"/>
    <property type="match status" value="1"/>
</dbReference>
<proteinExistence type="predicted"/>
<dbReference type="GO" id="GO:0043565">
    <property type="term" value="F:sequence-specific DNA binding"/>
    <property type="evidence" value="ECO:0007669"/>
    <property type="project" value="InterPro"/>
</dbReference>
<organism evidence="5 6">
    <name type="scientific">Runella defluvii</name>
    <dbReference type="NCBI Taxonomy" id="370973"/>
    <lineage>
        <taxon>Bacteria</taxon>
        <taxon>Pseudomonadati</taxon>
        <taxon>Bacteroidota</taxon>
        <taxon>Cytophagia</taxon>
        <taxon>Cytophagales</taxon>
        <taxon>Spirosomataceae</taxon>
        <taxon>Runella</taxon>
    </lineage>
</organism>
<keyword evidence="6" id="KW-1185">Reference proteome</keyword>
<dbReference type="RefSeq" id="WP_183980345.1">
    <property type="nucleotide sequence ID" value="NZ_JACIBY010000028.1"/>
</dbReference>
<dbReference type="PANTHER" id="PTHR43280:SF2">
    <property type="entry name" value="HTH-TYPE TRANSCRIPTIONAL REGULATOR EXSA"/>
    <property type="match status" value="1"/>
</dbReference>
<evidence type="ECO:0000256" key="1">
    <source>
        <dbReference type="ARBA" id="ARBA00023015"/>
    </source>
</evidence>
<accession>A0A7W6EU94</accession>
<evidence type="ECO:0000313" key="5">
    <source>
        <dbReference type="EMBL" id="MBB3842161.1"/>
    </source>
</evidence>
<comment type="caution">
    <text evidence="5">The sequence shown here is derived from an EMBL/GenBank/DDBJ whole genome shotgun (WGS) entry which is preliminary data.</text>
</comment>
<dbReference type="SMART" id="SM00342">
    <property type="entry name" value="HTH_ARAC"/>
    <property type="match status" value="1"/>
</dbReference>
<evidence type="ECO:0000259" key="4">
    <source>
        <dbReference type="PROSITE" id="PS01124"/>
    </source>
</evidence>
<dbReference type="InterPro" id="IPR018060">
    <property type="entry name" value="HTH_AraC"/>
</dbReference>
<dbReference type="GO" id="GO:0003700">
    <property type="term" value="F:DNA-binding transcription factor activity"/>
    <property type="evidence" value="ECO:0007669"/>
    <property type="project" value="InterPro"/>
</dbReference>
<dbReference type="PANTHER" id="PTHR43280">
    <property type="entry name" value="ARAC-FAMILY TRANSCRIPTIONAL REGULATOR"/>
    <property type="match status" value="1"/>
</dbReference>
<reference evidence="5 6" key="1">
    <citation type="submission" date="2020-08" db="EMBL/GenBank/DDBJ databases">
        <title>Genomic Encyclopedia of Type Strains, Phase IV (KMG-IV): sequencing the most valuable type-strain genomes for metagenomic binning, comparative biology and taxonomic classification.</title>
        <authorList>
            <person name="Goeker M."/>
        </authorList>
    </citation>
    <scope>NUCLEOTIDE SEQUENCE [LARGE SCALE GENOMIC DNA]</scope>
    <source>
        <strain evidence="5 6">DSM 17976</strain>
    </source>
</reference>
<keyword evidence="3" id="KW-0804">Transcription</keyword>
<dbReference type="AlphaFoldDB" id="A0A7W6EU94"/>
<name>A0A7W6EU94_9BACT</name>
<dbReference type="PROSITE" id="PS01124">
    <property type="entry name" value="HTH_ARAC_FAMILY_2"/>
    <property type="match status" value="1"/>
</dbReference>
<evidence type="ECO:0000256" key="3">
    <source>
        <dbReference type="ARBA" id="ARBA00023163"/>
    </source>
</evidence>
<evidence type="ECO:0000256" key="2">
    <source>
        <dbReference type="ARBA" id="ARBA00023125"/>
    </source>
</evidence>
<dbReference type="Gene3D" id="1.10.10.60">
    <property type="entry name" value="Homeodomain-like"/>
    <property type="match status" value="2"/>
</dbReference>
<keyword evidence="2 5" id="KW-0238">DNA-binding</keyword>
<dbReference type="Proteomes" id="UP000541352">
    <property type="component" value="Unassembled WGS sequence"/>
</dbReference>